<keyword evidence="6" id="KW-0653">Protein transport</keyword>
<reference evidence="9" key="1">
    <citation type="journal article" date="2014" name="Int. J. Syst. Evol. Microbiol.">
        <title>Complete genome sequence of Corynebacterium casei LMG S-19264T (=DSM 44701T), isolated from a smear-ripened cheese.</title>
        <authorList>
            <consortium name="US DOE Joint Genome Institute (JGI-PGF)"/>
            <person name="Walter F."/>
            <person name="Albersmeier A."/>
            <person name="Kalinowski J."/>
            <person name="Ruckert C."/>
        </authorList>
    </citation>
    <scope>NUCLEOTIDE SEQUENCE</scope>
    <source>
        <strain evidence="9">KCTC 32255</strain>
    </source>
</reference>
<evidence type="ECO:0000256" key="7">
    <source>
        <dbReference type="SAM" id="Phobius"/>
    </source>
</evidence>
<keyword evidence="3 7" id="KW-0812">Transmembrane</keyword>
<dbReference type="Proteomes" id="UP000648075">
    <property type="component" value="Unassembled WGS sequence"/>
</dbReference>
<dbReference type="GO" id="GO:0071978">
    <property type="term" value="P:bacterial-type flagellum-dependent swarming motility"/>
    <property type="evidence" value="ECO:0007669"/>
    <property type="project" value="InterPro"/>
</dbReference>
<sequence>MRARAVLGSEGRRLATPLVPGVKERDAIMQFDQLADPRSAAIVVGGTVLATVLRCGLSDARAALRALVRLARPAFDPAKARAALAAHVRIMQQDGVIRAEPPHLGDRELDDATAALIGQRSIAALRAVHLLHKRCRAGRSIRAVRTFTLAADLSPVFGLAGTLVSLTQLPKSGEGDFTGAISMAVLTTLYGLVLGNIVFAPLSRMVARAAAREERARQQVLDWLEQQLVQALPTNRRPQVEAAA</sequence>
<dbReference type="AlphaFoldDB" id="A0A918P8T9"/>
<dbReference type="RefSeq" id="WP_229813646.1">
    <property type="nucleotide sequence ID" value="NZ_BMZA01000001.1"/>
</dbReference>
<protein>
    <submittedName>
        <fullName evidence="9">Flagellar motor protein MotP</fullName>
    </submittedName>
</protein>
<keyword evidence="9" id="KW-0282">Flagellum</keyword>
<dbReference type="GO" id="GO:0005886">
    <property type="term" value="C:plasma membrane"/>
    <property type="evidence" value="ECO:0007669"/>
    <property type="project" value="UniProtKB-SubCell"/>
</dbReference>
<keyword evidence="6" id="KW-0813">Transport</keyword>
<name>A0A918P8T9_9SPHN</name>
<proteinExistence type="inferred from homology"/>
<dbReference type="InterPro" id="IPR047055">
    <property type="entry name" value="MotA-like"/>
</dbReference>
<comment type="caution">
    <text evidence="9">The sequence shown here is derived from an EMBL/GenBank/DDBJ whole genome shotgun (WGS) entry which is preliminary data.</text>
</comment>
<evidence type="ECO:0000256" key="6">
    <source>
        <dbReference type="RuleBase" id="RU004057"/>
    </source>
</evidence>
<comment type="similarity">
    <text evidence="6">Belongs to the exbB/tolQ family.</text>
</comment>
<dbReference type="Pfam" id="PF01618">
    <property type="entry name" value="MotA_ExbB"/>
    <property type="match status" value="1"/>
</dbReference>
<keyword evidence="2" id="KW-1003">Cell membrane</keyword>
<dbReference type="EMBL" id="BMZA01000001">
    <property type="protein sequence ID" value="GGY92618.1"/>
    <property type="molecule type" value="Genomic_DNA"/>
</dbReference>
<accession>A0A918P8T9</accession>
<gene>
    <name evidence="9" type="primary">pomA</name>
    <name evidence="9" type="ORF">GCM10011614_04290</name>
</gene>
<keyword evidence="9" id="KW-0966">Cell projection</keyword>
<dbReference type="InterPro" id="IPR002898">
    <property type="entry name" value="MotA_ExbB_proton_chnl"/>
</dbReference>
<evidence type="ECO:0000256" key="3">
    <source>
        <dbReference type="ARBA" id="ARBA00022692"/>
    </source>
</evidence>
<comment type="subcellular location">
    <subcellularLocation>
        <location evidence="1">Cell membrane</location>
        <topology evidence="1">Multi-pass membrane protein</topology>
    </subcellularLocation>
    <subcellularLocation>
        <location evidence="6">Membrane</location>
        <topology evidence="6">Multi-pass membrane protein</topology>
    </subcellularLocation>
</comment>
<evidence type="ECO:0000313" key="9">
    <source>
        <dbReference type="EMBL" id="GGY92618.1"/>
    </source>
</evidence>
<feature type="domain" description="MotA/TolQ/ExbB proton channel" evidence="8">
    <location>
        <begin position="142"/>
        <end position="218"/>
    </location>
</feature>
<reference evidence="9" key="2">
    <citation type="submission" date="2020-09" db="EMBL/GenBank/DDBJ databases">
        <authorList>
            <person name="Sun Q."/>
            <person name="Kim S."/>
        </authorList>
    </citation>
    <scope>NUCLEOTIDE SEQUENCE</scope>
    <source>
        <strain evidence="9">KCTC 32255</strain>
    </source>
</reference>
<keyword evidence="5 7" id="KW-0472">Membrane</keyword>
<feature type="transmembrane region" description="Helical" evidence="7">
    <location>
        <begin position="177"/>
        <end position="199"/>
    </location>
</feature>
<evidence type="ECO:0000256" key="4">
    <source>
        <dbReference type="ARBA" id="ARBA00022989"/>
    </source>
</evidence>
<evidence type="ECO:0000256" key="5">
    <source>
        <dbReference type="ARBA" id="ARBA00023136"/>
    </source>
</evidence>
<evidence type="ECO:0000259" key="8">
    <source>
        <dbReference type="Pfam" id="PF01618"/>
    </source>
</evidence>
<evidence type="ECO:0000313" key="10">
    <source>
        <dbReference type="Proteomes" id="UP000648075"/>
    </source>
</evidence>
<dbReference type="PANTHER" id="PTHR30433">
    <property type="entry name" value="CHEMOTAXIS PROTEIN MOTA"/>
    <property type="match status" value="1"/>
</dbReference>
<evidence type="ECO:0000256" key="1">
    <source>
        <dbReference type="ARBA" id="ARBA00004651"/>
    </source>
</evidence>
<dbReference type="GO" id="GO:0006935">
    <property type="term" value="P:chemotaxis"/>
    <property type="evidence" value="ECO:0007669"/>
    <property type="project" value="InterPro"/>
</dbReference>
<keyword evidence="9" id="KW-0969">Cilium</keyword>
<organism evidence="9 10">
    <name type="scientific">Novosphingobium colocasiae</name>
    <dbReference type="NCBI Taxonomy" id="1256513"/>
    <lineage>
        <taxon>Bacteria</taxon>
        <taxon>Pseudomonadati</taxon>
        <taxon>Pseudomonadota</taxon>
        <taxon>Alphaproteobacteria</taxon>
        <taxon>Sphingomonadales</taxon>
        <taxon>Sphingomonadaceae</taxon>
        <taxon>Novosphingobium</taxon>
    </lineage>
</organism>
<dbReference type="GO" id="GO:0015031">
    <property type="term" value="P:protein transport"/>
    <property type="evidence" value="ECO:0007669"/>
    <property type="project" value="UniProtKB-KW"/>
</dbReference>
<evidence type="ECO:0000256" key="2">
    <source>
        <dbReference type="ARBA" id="ARBA00022475"/>
    </source>
</evidence>
<feature type="transmembrane region" description="Helical" evidence="7">
    <location>
        <begin position="143"/>
        <end position="165"/>
    </location>
</feature>
<keyword evidence="4 7" id="KW-1133">Transmembrane helix</keyword>
<keyword evidence="10" id="KW-1185">Reference proteome</keyword>